<dbReference type="Proteomes" id="UP001159364">
    <property type="component" value="Linkage Group LG08"/>
</dbReference>
<name>A0AAV8UC43_9ROSI</name>
<reference evidence="2 3" key="1">
    <citation type="submission" date="2021-09" db="EMBL/GenBank/DDBJ databases">
        <title>Genomic insights and catalytic innovation underlie evolution of tropane alkaloids biosynthesis.</title>
        <authorList>
            <person name="Wang Y.-J."/>
            <person name="Tian T."/>
            <person name="Huang J.-P."/>
            <person name="Huang S.-X."/>
        </authorList>
    </citation>
    <scope>NUCLEOTIDE SEQUENCE [LARGE SCALE GENOMIC DNA]</scope>
    <source>
        <strain evidence="2">KIB-2018</strain>
        <tissue evidence="2">Leaf</tissue>
    </source>
</reference>
<accession>A0AAV8UC43</accession>
<dbReference type="Gene3D" id="3.30.530.20">
    <property type="match status" value="1"/>
</dbReference>
<dbReference type="InterPro" id="IPR023393">
    <property type="entry name" value="START-like_dom_sf"/>
</dbReference>
<dbReference type="PANTHER" id="PTHR34560">
    <property type="entry name" value="POLYKETIDE CYCLASE/DEHYDRASE/LIPID TRANSPORT SUPERFAMILY PROTEIN"/>
    <property type="match status" value="1"/>
</dbReference>
<organism evidence="2 3">
    <name type="scientific">Erythroxylum novogranatense</name>
    <dbReference type="NCBI Taxonomy" id="1862640"/>
    <lineage>
        <taxon>Eukaryota</taxon>
        <taxon>Viridiplantae</taxon>
        <taxon>Streptophyta</taxon>
        <taxon>Embryophyta</taxon>
        <taxon>Tracheophyta</taxon>
        <taxon>Spermatophyta</taxon>
        <taxon>Magnoliopsida</taxon>
        <taxon>eudicotyledons</taxon>
        <taxon>Gunneridae</taxon>
        <taxon>Pentapetalae</taxon>
        <taxon>rosids</taxon>
        <taxon>fabids</taxon>
        <taxon>Malpighiales</taxon>
        <taxon>Erythroxylaceae</taxon>
        <taxon>Erythroxylum</taxon>
    </lineage>
</organism>
<gene>
    <name evidence="2" type="ORF">K2173_024176</name>
</gene>
<evidence type="ECO:0000313" key="2">
    <source>
        <dbReference type="EMBL" id="KAJ8900060.1"/>
    </source>
</evidence>
<sequence>MVKSGKISEYRKRLDKTLSSPQLTNHDSLKTLIRNQLLVLPQMNPKAFKFLIDDKMIEKNYEVSHFLDMLRNANEEYRVMYHEGPQGTPFHTLLVEGYVDGPVDALSCISWESTLYKKWWPQFSFPPFKITDCRCLQKVRISEQLSLVRVKVTWPLSAREAVVNFFLFEHLQYGLVVALLNTISDLKSIDSSTHGLAKEGIPEPKDVVRIDLVGGFAIQRVSSGRSYFRTIANIDMKLDFVPPFLINFISRELIGSGFRFYKQAVASLSNKNVDYIKALDDPLYSQIREALYSSHEQNGATKSKEVLRDASSVLQLQHSFKVSGESIENMEQNVHGYDKISESLLENQKDWAEPLYSGIVKETSEERIRNLNDEVRDIKHEICNSKYNNTIATERKAFSEIEEASENNSRLEKERRDIDQPGMKKIEQQGLENYNRSIIISPEVDQALKTLEKAIKLVHEYGSKSIEEPLPVLSNTDNLDQENDSTPLEAIAVDLDDSSAEASITEKIVKEISHEPRISSSNRDIRHAGSTSFTWEVNHNKIAPASPEQCSSFAGQSDQVLLSPSRTENAETPVADEATQGDHKILLDANGLYENSLMEGKKSRWGRKLRFCCFSSGSERD</sequence>
<proteinExistence type="predicted"/>
<protein>
    <submittedName>
        <fullName evidence="2">Uncharacterized protein</fullName>
    </submittedName>
</protein>
<dbReference type="AlphaFoldDB" id="A0AAV8UC43"/>
<dbReference type="PANTHER" id="PTHR34560:SF1">
    <property type="entry name" value="START DOMAIN-CONTAINING PROTEIN"/>
    <property type="match status" value="1"/>
</dbReference>
<evidence type="ECO:0000313" key="3">
    <source>
        <dbReference type="Proteomes" id="UP001159364"/>
    </source>
</evidence>
<keyword evidence="1" id="KW-0175">Coiled coil</keyword>
<evidence type="ECO:0000256" key="1">
    <source>
        <dbReference type="SAM" id="Coils"/>
    </source>
</evidence>
<feature type="coiled-coil region" evidence="1">
    <location>
        <begin position="361"/>
        <end position="414"/>
    </location>
</feature>
<dbReference type="SUPFAM" id="SSF55961">
    <property type="entry name" value="Bet v1-like"/>
    <property type="match status" value="1"/>
</dbReference>
<keyword evidence="3" id="KW-1185">Reference proteome</keyword>
<dbReference type="EMBL" id="JAIWQS010000008">
    <property type="protein sequence ID" value="KAJ8900060.1"/>
    <property type="molecule type" value="Genomic_DNA"/>
</dbReference>
<comment type="caution">
    <text evidence="2">The sequence shown here is derived from an EMBL/GenBank/DDBJ whole genome shotgun (WGS) entry which is preliminary data.</text>
</comment>